<feature type="transmembrane region" description="Helical" evidence="7">
    <location>
        <begin position="242"/>
        <end position="262"/>
    </location>
</feature>
<sequence>MKRKKILSTIGTVFFTILCFIWVLPVLIVLMDSFKSRTFISLEPFAFPTDQTFVGLENYVQAIDYYGFLDAVGWTVFITVGSVFVILLCCSMCAWFITRVANRFTRGVYLLCVLSMVVPFQMVMFTLSLVADRLGLSTPWGIIIVYLGFGAGLAVFMFCGFVKSIPIEIEEAALIDGCSPIRTFFSVVLPIMKPTYISVGILQTMWIWNDFLLPYLVLDTTKYKTISIVVQFMKGSYGRVDMGAIMAALIMAVIPVVIFYLLCQKHIIKGVAAGAVKG</sequence>
<dbReference type="PANTHER" id="PTHR43744">
    <property type="entry name" value="ABC TRANSPORTER PERMEASE PROTEIN MG189-RELATED-RELATED"/>
    <property type="match status" value="1"/>
</dbReference>
<keyword evidence="5 7" id="KW-1133">Transmembrane helix</keyword>
<evidence type="ECO:0000256" key="5">
    <source>
        <dbReference type="ARBA" id="ARBA00022989"/>
    </source>
</evidence>
<dbReference type="Gene3D" id="1.10.3720.10">
    <property type="entry name" value="MetI-like"/>
    <property type="match status" value="1"/>
</dbReference>
<keyword evidence="2 7" id="KW-0813">Transport</keyword>
<accession>A0A1Y3XSX2</accession>
<feature type="transmembrane region" description="Helical" evidence="7">
    <location>
        <begin position="183"/>
        <end position="208"/>
    </location>
</feature>
<evidence type="ECO:0000256" key="4">
    <source>
        <dbReference type="ARBA" id="ARBA00022692"/>
    </source>
</evidence>
<keyword evidence="3" id="KW-1003">Cell membrane</keyword>
<dbReference type="PANTHER" id="PTHR43744:SF8">
    <property type="entry name" value="SN-GLYCEROL-3-PHOSPHATE TRANSPORT SYSTEM PERMEASE PROTEIN UGPE"/>
    <property type="match status" value="1"/>
</dbReference>
<evidence type="ECO:0000259" key="8">
    <source>
        <dbReference type="PROSITE" id="PS50928"/>
    </source>
</evidence>
<dbReference type="InterPro" id="IPR035906">
    <property type="entry name" value="MetI-like_sf"/>
</dbReference>
<evidence type="ECO:0000256" key="1">
    <source>
        <dbReference type="ARBA" id="ARBA00004651"/>
    </source>
</evidence>
<dbReference type="EMBL" id="NFIE01000010">
    <property type="protein sequence ID" value="OUN88632.1"/>
    <property type="molecule type" value="Genomic_DNA"/>
</dbReference>
<dbReference type="Pfam" id="PF00528">
    <property type="entry name" value="BPD_transp_1"/>
    <property type="match status" value="1"/>
</dbReference>
<evidence type="ECO:0000256" key="2">
    <source>
        <dbReference type="ARBA" id="ARBA00022448"/>
    </source>
</evidence>
<evidence type="ECO:0000256" key="7">
    <source>
        <dbReference type="RuleBase" id="RU363032"/>
    </source>
</evidence>
<comment type="subcellular location">
    <subcellularLocation>
        <location evidence="1 7">Cell membrane</location>
        <topology evidence="1 7">Multi-pass membrane protein</topology>
    </subcellularLocation>
</comment>
<feature type="domain" description="ABC transmembrane type-1" evidence="8">
    <location>
        <begin position="72"/>
        <end position="263"/>
    </location>
</feature>
<keyword evidence="4 7" id="KW-0812">Transmembrane</keyword>
<dbReference type="InterPro" id="IPR000515">
    <property type="entry name" value="MetI-like"/>
</dbReference>
<gene>
    <name evidence="9" type="ORF">B5G02_05295</name>
</gene>
<evidence type="ECO:0000313" key="9">
    <source>
        <dbReference type="EMBL" id="OUN88632.1"/>
    </source>
</evidence>
<comment type="caution">
    <text evidence="9">The sequence shown here is derived from an EMBL/GenBank/DDBJ whole genome shotgun (WGS) entry which is preliminary data.</text>
</comment>
<evidence type="ECO:0000256" key="6">
    <source>
        <dbReference type="ARBA" id="ARBA00023136"/>
    </source>
</evidence>
<dbReference type="PROSITE" id="PS50928">
    <property type="entry name" value="ABC_TM1"/>
    <property type="match status" value="1"/>
</dbReference>
<feature type="transmembrane region" description="Helical" evidence="7">
    <location>
        <begin position="74"/>
        <end position="97"/>
    </location>
</feature>
<dbReference type="AlphaFoldDB" id="A0A1Y3XSX2"/>
<dbReference type="Proteomes" id="UP000195781">
    <property type="component" value="Unassembled WGS sequence"/>
</dbReference>
<dbReference type="GO" id="GO:0055085">
    <property type="term" value="P:transmembrane transport"/>
    <property type="evidence" value="ECO:0007669"/>
    <property type="project" value="InterPro"/>
</dbReference>
<dbReference type="CDD" id="cd06261">
    <property type="entry name" value="TM_PBP2"/>
    <property type="match status" value="1"/>
</dbReference>
<feature type="transmembrane region" description="Helical" evidence="7">
    <location>
        <begin position="143"/>
        <end position="162"/>
    </location>
</feature>
<protein>
    <submittedName>
        <fullName evidence="9">Sugar ABC transporter permease</fullName>
    </submittedName>
</protein>
<dbReference type="RefSeq" id="WP_094335452.1">
    <property type="nucleotide sequence ID" value="NZ_NFIE01000010.1"/>
</dbReference>
<keyword evidence="6 7" id="KW-0472">Membrane</keyword>
<organism evidence="9 10">
    <name type="scientific">[Collinsella] massiliensis</name>
    <dbReference type="NCBI Taxonomy" id="1232426"/>
    <lineage>
        <taxon>Bacteria</taxon>
        <taxon>Bacillati</taxon>
        <taxon>Actinomycetota</taxon>
        <taxon>Coriobacteriia</taxon>
        <taxon>Coriobacteriales</taxon>
        <taxon>Coriobacteriaceae</taxon>
        <taxon>Enorma</taxon>
    </lineage>
</organism>
<name>A0A1Y3XSX2_9ACTN</name>
<feature type="transmembrane region" description="Helical" evidence="7">
    <location>
        <begin position="12"/>
        <end position="31"/>
    </location>
</feature>
<evidence type="ECO:0000313" key="10">
    <source>
        <dbReference type="Proteomes" id="UP000195781"/>
    </source>
</evidence>
<feature type="transmembrane region" description="Helical" evidence="7">
    <location>
        <begin position="109"/>
        <end position="131"/>
    </location>
</feature>
<evidence type="ECO:0000256" key="3">
    <source>
        <dbReference type="ARBA" id="ARBA00022475"/>
    </source>
</evidence>
<keyword evidence="10" id="KW-1185">Reference proteome</keyword>
<reference evidence="10" key="1">
    <citation type="submission" date="2017-04" db="EMBL/GenBank/DDBJ databases">
        <title>Function of individual gut microbiota members based on whole genome sequencing of pure cultures obtained from chicken caecum.</title>
        <authorList>
            <person name="Medvecky M."/>
            <person name="Cejkova D."/>
            <person name="Polansky O."/>
            <person name="Karasova D."/>
            <person name="Kubasova T."/>
            <person name="Cizek A."/>
            <person name="Rychlik I."/>
        </authorList>
    </citation>
    <scope>NUCLEOTIDE SEQUENCE [LARGE SCALE GENOMIC DNA]</scope>
    <source>
        <strain evidence="10">An5</strain>
    </source>
</reference>
<dbReference type="GO" id="GO:0005886">
    <property type="term" value="C:plasma membrane"/>
    <property type="evidence" value="ECO:0007669"/>
    <property type="project" value="UniProtKB-SubCell"/>
</dbReference>
<dbReference type="OrthoDB" id="9794684at2"/>
<comment type="similarity">
    <text evidence="7">Belongs to the binding-protein-dependent transport system permease family.</text>
</comment>
<dbReference type="SUPFAM" id="SSF161098">
    <property type="entry name" value="MetI-like"/>
    <property type="match status" value="1"/>
</dbReference>
<proteinExistence type="inferred from homology"/>